<proteinExistence type="predicted"/>
<dbReference type="Proteomes" id="UP000198781">
    <property type="component" value="Unassembled WGS sequence"/>
</dbReference>
<dbReference type="RefSeq" id="WP_139160509.1">
    <property type="nucleotide sequence ID" value="NZ_FMZC01000026.1"/>
</dbReference>
<feature type="region of interest" description="Disordered" evidence="1">
    <location>
        <begin position="23"/>
        <end position="61"/>
    </location>
</feature>
<accession>A0A1G7F1X0</accession>
<protein>
    <submittedName>
        <fullName evidence="2">Uncharacterized protein</fullName>
    </submittedName>
</protein>
<dbReference type="STRING" id="187868.SAMN05192589_12610"/>
<evidence type="ECO:0000256" key="1">
    <source>
        <dbReference type="SAM" id="MobiDB-lite"/>
    </source>
</evidence>
<keyword evidence="3" id="KW-1185">Reference proteome</keyword>
<reference evidence="2 3" key="1">
    <citation type="submission" date="2016-10" db="EMBL/GenBank/DDBJ databases">
        <authorList>
            <person name="de Groot N.N."/>
        </authorList>
    </citation>
    <scope>NUCLEOTIDE SEQUENCE [LARGE SCALE GENOMIC DNA]</scope>
    <source>
        <strain evidence="2 3">DSM 16619</strain>
    </source>
</reference>
<sequence>MPSTFFSTPPHPSLMGVATPARRPTRFALPPPPFTPGLGTLPDSGFGEPAGDSGTLSFDRGVAGRHHPELLSYLDRLQADFEAQATLGPNGIKTLRYSHSYEAQRIEVIRGALARLTADKH</sequence>
<gene>
    <name evidence="2" type="ORF">SAMN05192589_12610</name>
</gene>
<dbReference type="EMBL" id="FMZC01000026">
    <property type="protein sequence ID" value="SDE69908.1"/>
    <property type="molecule type" value="Genomic_DNA"/>
</dbReference>
<evidence type="ECO:0000313" key="3">
    <source>
        <dbReference type="Proteomes" id="UP000198781"/>
    </source>
</evidence>
<organism evidence="2 3">
    <name type="scientific">Paracidovorax valerianellae</name>
    <dbReference type="NCBI Taxonomy" id="187868"/>
    <lineage>
        <taxon>Bacteria</taxon>
        <taxon>Pseudomonadati</taxon>
        <taxon>Pseudomonadota</taxon>
        <taxon>Betaproteobacteria</taxon>
        <taxon>Burkholderiales</taxon>
        <taxon>Comamonadaceae</taxon>
        <taxon>Paracidovorax</taxon>
    </lineage>
</organism>
<evidence type="ECO:0000313" key="2">
    <source>
        <dbReference type="EMBL" id="SDE69908.1"/>
    </source>
</evidence>
<dbReference type="AlphaFoldDB" id="A0A1G7F1X0"/>
<name>A0A1G7F1X0_9BURK</name>